<feature type="region of interest" description="Disordered" evidence="1">
    <location>
        <begin position="31"/>
        <end position="80"/>
    </location>
</feature>
<dbReference type="OrthoDB" id="5498960at2"/>
<dbReference type="EMBL" id="VOSM01000016">
    <property type="protein sequence ID" value="TXD34031.1"/>
    <property type="molecule type" value="Genomic_DNA"/>
</dbReference>
<proteinExistence type="predicted"/>
<feature type="compositionally biased region" description="Basic and acidic residues" evidence="1">
    <location>
        <begin position="57"/>
        <end position="72"/>
    </location>
</feature>
<dbReference type="AlphaFoldDB" id="A0A5C6WZ43"/>
<keyword evidence="3" id="KW-1185">Reference proteome</keyword>
<name>A0A5C6WZ43_9DELT</name>
<protein>
    <recommendedName>
        <fullName evidence="4">Lipoprotein</fullName>
    </recommendedName>
</protein>
<organism evidence="2 3">
    <name type="scientific">Lujinxingia vulgaris</name>
    <dbReference type="NCBI Taxonomy" id="2600176"/>
    <lineage>
        <taxon>Bacteria</taxon>
        <taxon>Deltaproteobacteria</taxon>
        <taxon>Bradymonadales</taxon>
        <taxon>Lujinxingiaceae</taxon>
        <taxon>Lujinxingia</taxon>
    </lineage>
</organism>
<evidence type="ECO:0008006" key="4">
    <source>
        <dbReference type="Google" id="ProtNLM"/>
    </source>
</evidence>
<comment type="caution">
    <text evidence="2">The sequence shown here is derived from an EMBL/GenBank/DDBJ whole genome shotgun (WGS) entry which is preliminary data.</text>
</comment>
<evidence type="ECO:0000313" key="3">
    <source>
        <dbReference type="Proteomes" id="UP000321412"/>
    </source>
</evidence>
<feature type="compositionally biased region" description="Low complexity" evidence="1">
    <location>
        <begin position="31"/>
        <end position="49"/>
    </location>
</feature>
<evidence type="ECO:0000313" key="2">
    <source>
        <dbReference type="EMBL" id="TXD34031.1"/>
    </source>
</evidence>
<sequence length="429" mass="46457">MSWKKTLILAAIFGVSGCTPTYVYVTEAPQERPAQAEATGEAQQAATAAEEVDAVEESDKAEEVAAVEERSEPAPAQARGQAERWEWELEAGEELELQYNATSDIEMKVGGQMGAMMGQMMGGGDSSLFKDRVEMSTAIRMEVVGMAPDGRYELAFHVDAMEMRGQWGGATSLDDLPAEVRTLRAYMDRSGRLEFFERVVVEITEEGPTAVLRYEVGDDGISMNSSASANGVEVSASASIDPKTGRVSLQGGTRQVAPTRRTRTEEQERPVQHLDVLPVQVLSLLELPQGAVAAGDVFETEFPAGTVKATAGPKQQCEMSSCGTLRIELDVDSQQMTDNTIATARAYEESDDDGFGDDFGDDDDFFDDEFDQDMAMVGAASPTMKSEVDATTVFNVEEGRIYMVEGTFGNVAGSQGVEIRESTSFTLFF</sequence>
<accession>A0A5C6WZ43</accession>
<reference evidence="2 3" key="1">
    <citation type="submission" date="2019-08" db="EMBL/GenBank/DDBJ databases">
        <title>Bradymonadales sp. TMQ4.</title>
        <authorList>
            <person name="Liang Q."/>
        </authorList>
    </citation>
    <scope>NUCLEOTIDE SEQUENCE [LARGE SCALE GENOMIC DNA]</scope>
    <source>
        <strain evidence="2 3">TMQ4</strain>
    </source>
</reference>
<dbReference type="RefSeq" id="WP_146983147.1">
    <property type="nucleotide sequence ID" value="NZ_VOSM01000016.1"/>
</dbReference>
<dbReference type="PROSITE" id="PS51257">
    <property type="entry name" value="PROKAR_LIPOPROTEIN"/>
    <property type="match status" value="1"/>
</dbReference>
<evidence type="ECO:0000256" key="1">
    <source>
        <dbReference type="SAM" id="MobiDB-lite"/>
    </source>
</evidence>
<gene>
    <name evidence="2" type="ORF">FRC98_19415</name>
</gene>
<feature type="region of interest" description="Disordered" evidence="1">
    <location>
        <begin position="236"/>
        <end position="269"/>
    </location>
</feature>
<dbReference type="Proteomes" id="UP000321412">
    <property type="component" value="Unassembled WGS sequence"/>
</dbReference>